<dbReference type="RefSeq" id="WP_229982030.1">
    <property type="nucleotide sequence ID" value="NZ_JAJJPB010000033.1"/>
</dbReference>
<accession>A0ABS8N9H2</accession>
<proteinExistence type="predicted"/>
<keyword evidence="1" id="KW-0472">Membrane</keyword>
<feature type="transmembrane region" description="Helical" evidence="1">
    <location>
        <begin position="36"/>
        <end position="59"/>
    </location>
</feature>
<reference evidence="2" key="1">
    <citation type="submission" date="2021-11" db="EMBL/GenBank/DDBJ databases">
        <authorList>
            <person name="Qingchun L."/>
            <person name="Dong Z."/>
            <person name="Zongwei Q."/>
            <person name="Jia Z."/>
            <person name="Duotao L."/>
        </authorList>
    </citation>
    <scope>NUCLEOTIDE SEQUENCE</scope>
    <source>
        <strain evidence="2">WLY-B-L2</strain>
    </source>
</reference>
<dbReference type="EMBL" id="JAJJPB010000033">
    <property type="protein sequence ID" value="MCC9296490.1"/>
    <property type="molecule type" value="Genomic_DNA"/>
</dbReference>
<evidence type="ECO:0000256" key="1">
    <source>
        <dbReference type="SAM" id="Phobius"/>
    </source>
</evidence>
<comment type="caution">
    <text evidence="2">The sequence shown here is derived from an EMBL/GenBank/DDBJ whole genome shotgun (WGS) entry which is preliminary data.</text>
</comment>
<keyword evidence="3" id="KW-1185">Reference proteome</keyword>
<feature type="transmembrane region" description="Helical" evidence="1">
    <location>
        <begin position="12"/>
        <end position="30"/>
    </location>
</feature>
<keyword evidence="1" id="KW-1133">Transmembrane helix</keyword>
<evidence type="ECO:0000313" key="3">
    <source>
        <dbReference type="Proteomes" id="UP001165422"/>
    </source>
</evidence>
<protein>
    <recommendedName>
        <fullName evidence="4">DUF3953 domain-containing protein</fullName>
    </recommendedName>
</protein>
<organism evidence="2 3">
    <name type="scientific">Clostridium aromativorans</name>
    <dbReference type="NCBI Taxonomy" id="2836848"/>
    <lineage>
        <taxon>Bacteria</taxon>
        <taxon>Bacillati</taxon>
        <taxon>Bacillota</taxon>
        <taxon>Clostridia</taxon>
        <taxon>Eubacteriales</taxon>
        <taxon>Clostridiaceae</taxon>
        <taxon>Clostridium</taxon>
    </lineage>
</organism>
<dbReference type="Proteomes" id="UP001165422">
    <property type="component" value="Unassembled WGS sequence"/>
</dbReference>
<feature type="transmembrane region" description="Helical" evidence="1">
    <location>
        <begin position="66"/>
        <end position="92"/>
    </location>
</feature>
<gene>
    <name evidence="2" type="ORF">LN736_16720</name>
</gene>
<sequence length="93" mass="10519">MNLKIKKKLQITIAIIIVSAFTVLFALLSIKNSSNYLLRILTQGSLCLTMLLSGINYFIYKKQKALGILLWLVSAFGLFVTIHTIITSFTFLY</sequence>
<keyword evidence="1" id="KW-0812">Transmembrane</keyword>
<evidence type="ECO:0008006" key="4">
    <source>
        <dbReference type="Google" id="ProtNLM"/>
    </source>
</evidence>
<evidence type="ECO:0000313" key="2">
    <source>
        <dbReference type="EMBL" id="MCC9296490.1"/>
    </source>
</evidence>
<name>A0ABS8N9H2_9CLOT</name>